<dbReference type="KEGG" id="fcy:FRACYDRAFT_234212"/>
<keyword evidence="2" id="KW-0732">Signal</keyword>
<evidence type="ECO:0000313" key="4">
    <source>
        <dbReference type="Proteomes" id="UP000095751"/>
    </source>
</evidence>
<protein>
    <submittedName>
        <fullName evidence="3">Uncharacterized protein</fullName>
    </submittedName>
</protein>
<dbReference type="Proteomes" id="UP000095751">
    <property type="component" value="Unassembled WGS sequence"/>
</dbReference>
<feature type="transmembrane region" description="Helical" evidence="1">
    <location>
        <begin position="292"/>
        <end position="313"/>
    </location>
</feature>
<dbReference type="OrthoDB" id="54060at2759"/>
<proteinExistence type="predicted"/>
<accession>A0A1E7FQY5</accession>
<keyword evidence="1" id="KW-0472">Membrane</keyword>
<name>A0A1E7FQY5_9STRA</name>
<reference evidence="3 4" key="1">
    <citation type="submission" date="2016-09" db="EMBL/GenBank/DDBJ databases">
        <title>Extensive genetic diversity and differential bi-allelic expression allows diatom success in the polar Southern Ocean.</title>
        <authorList>
            <consortium name="DOE Joint Genome Institute"/>
            <person name="Mock T."/>
            <person name="Otillar R.P."/>
            <person name="Strauss J."/>
            <person name="Dupont C."/>
            <person name="Frickenhaus S."/>
            <person name="Maumus F."/>
            <person name="Mcmullan M."/>
            <person name="Sanges R."/>
            <person name="Schmutz J."/>
            <person name="Toseland A."/>
            <person name="Valas R."/>
            <person name="Veluchamy A."/>
            <person name="Ward B.J."/>
            <person name="Allen A."/>
            <person name="Barry K."/>
            <person name="Falciatore A."/>
            <person name="Ferrante M."/>
            <person name="Fortunato A.E."/>
            <person name="Gloeckner G."/>
            <person name="Gruber A."/>
            <person name="Hipkin R."/>
            <person name="Janech M."/>
            <person name="Kroth P."/>
            <person name="Leese F."/>
            <person name="Lindquist E."/>
            <person name="Lyon B.R."/>
            <person name="Martin J."/>
            <person name="Mayer C."/>
            <person name="Parker M."/>
            <person name="Quesneville H."/>
            <person name="Raymond J."/>
            <person name="Uhlig C."/>
            <person name="Valentin K.U."/>
            <person name="Worden A.Z."/>
            <person name="Armbrust E.V."/>
            <person name="Bowler C."/>
            <person name="Green B."/>
            <person name="Moulton V."/>
            <person name="Van Oosterhout C."/>
            <person name="Grigoriev I."/>
        </authorList>
    </citation>
    <scope>NUCLEOTIDE SEQUENCE [LARGE SCALE GENOMIC DNA]</scope>
    <source>
        <strain evidence="3 4">CCMP1102</strain>
    </source>
</reference>
<dbReference type="EMBL" id="KV784354">
    <property type="protein sequence ID" value="OEU20581.1"/>
    <property type="molecule type" value="Genomic_DNA"/>
</dbReference>
<dbReference type="InParanoid" id="A0A1E7FQY5"/>
<keyword evidence="4" id="KW-1185">Reference proteome</keyword>
<keyword evidence="1" id="KW-0812">Transmembrane</keyword>
<keyword evidence="1" id="KW-1133">Transmembrane helix</keyword>
<evidence type="ECO:0000256" key="1">
    <source>
        <dbReference type="SAM" id="Phobius"/>
    </source>
</evidence>
<feature type="chain" id="PRO_5009193502" evidence="2">
    <location>
        <begin position="29"/>
        <end position="335"/>
    </location>
</feature>
<organism evidence="3 4">
    <name type="scientific">Fragilariopsis cylindrus CCMP1102</name>
    <dbReference type="NCBI Taxonomy" id="635003"/>
    <lineage>
        <taxon>Eukaryota</taxon>
        <taxon>Sar</taxon>
        <taxon>Stramenopiles</taxon>
        <taxon>Ochrophyta</taxon>
        <taxon>Bacillariophyta</taxon>
        <taxon>Bacillariophyceae</taxon>
        <taxon>Bacillariophycidae</taxon>
        <taxon>Bacillariales</taxon>
        <taxon>Bacillariaceae</taxon>
        <taxon>Fragilariopsis</taxon>
    </lineage>
</organism>
<gene>
    <name evidence="3" type="ORF">FRACYDRAFT_234212</name>
</gene>
<evidence type="ECO:0000256" key="2">
    <source>
        <dbReference type="SAM" id="SignalP"/>
    </source>
</evidence>
<feature type="signal peptide" evidence="2">
    <location>
        <begin position="1"/>
        <end position="28"/>
    </location>
</feature>
<dbReference type="AlphaFoldDB" id="A0A1E7FQY5"/>
<evidence type="ECO:0000313" key="3">
    <source>
        <dbReference type="EMBL" id="OEU20581.1"/>
    </source>
</evidence>
<sequence>MYLSTNHWFYFLILATVALLSIPPVTQGELILNPHHSDPSELDVYSRNNTGGIASRSEPCIYNRMEDFVGEAGTNFFTVEYFYTMEVNATLIDNVVNIFTPRTQAIILDEFANNSLRNVILSVESSIASYLMEESYTFENATCSGHGGNLVVNVDGMEQMQANSTESRYGGQENSRPSKNVGITIAPNYEPALKCISTAEDVLCYEIAGAFQVHTVGETHNITQAKIDIRYDLQAAMEKGKFDRAHPSILNLTFLDSISPNFPDGTLSEEVPSIPINDNGNNAVLQEDETNVALIIGGSIGGILLLLCSFIGIRCCRCNRHQDGMDGSFEPSTIV</sequence>